<dbReference type="InterPro" id="IPR046947">
    <property type="entry name" value="LytR-like"/>
</dbReference>
<dbReference type="Pfam" id="PF00072">
    <property type="entry name" value="Response_reg"/>
    <property type="match status" value="1"/>
</dbReference>
<dbReference type="GO" id="GO:0000156">
    <property type="term" value="F:phosphorelay response regulator activity"/>
    <property type="evidence" value="ECO:0007669"/>
    <property type="project" value="InterPro"/>
</dbReference>
<dbReference type="SMART" id="SM00850">
    <property type="entry name" value="LytTR"/>
    <property type="match status" value="1"/>
</dbReference>
<geneLocation type="plasmid" evidence="4 5">
    <name>pRUNSL01</name>
</geneLocation>
<name>A0A7U3ZRG1_RUNSL</name>
<dbReference type="Gene3D" id="2.40.50.1020">
    <property type="entry name" value="LytTr DNA-binding domain"/>
    <property type="match status" value="1"/>
</dbReference>
<dbReference type="FunFam" id="3.40.50.2300:FF:000361">
    <property type="entry name" value="Two-component system response regulator"/>
    <property type="match status" value="1"/>
</dbReference>
<gene>
    <name evidence="4" type="ordered locus">Runsl_5679</name>
</gene>
<dbReference type="SMART" id="SM00448">
    <property type="entry name" value="REC"/>
    <property type="match status" value="1"/>
</dbReference>
<dbReference type="PANTHER" id="PTHR37299:SF1">
    <property type="entry name" value="STAGE 0 SPORULATION PROTEIN A HOMOLOG"/>
    <property type="match status" value="1"/>
</dbReference>
<dbReference type="Gene3D" id="3.40.50.2300">
    <property type="match status" value="1"/>
</dbReference>
<dbReference type="PROSITE" id="PS50930">
    <property type="entry name" value="HTH_LYTTR"/>
    <property type="match status" value="1"/>
</dbReference>
<dbReference type="GO" id="GO:0003677">
    <property type="term" value="F:DNA binding"/>
    <property type="evidence" value="ECO:0007669"/>
    <property type="project" value="InterPro"/>
</dbReference>
<feature type="domain" description="HTH LytTR-type" evidence="3">
    <location>
        <begin position="147"/>
        <end position="254"/>
    </location>
</feature>
<organism evidence="4 5">
    <name type="scientific">Runella slithyformis (strain ATCC 29530 / DSM 19594 / LMG 11500 / NCIMB 11436 / LSU 4)</name>
    <dbReference type="NCBI Taxonomy" id="761193"/>
    <lineage>
        <taxon>Bacteria</taxon>
        <taxon>Pseudomonadati</taxon>
        <taxon>Bacteroidota</taxon>
        <taxon>Cytophagia</taxon>
        <taxon>Cytophagales</taxon>
        <taxon>Spirosomataceae</taxon>
        <taxon>Runella</taxon>
    </lineage>
</organism>
<dbReference type="KEGG" id="rsi:Runsl_5679"/>
<dbReference type="SUPFAM" id="SSF52172">
    <property type="entry name" value="CheY-like"/>
    <property type="match status" value="1"/>
</dbReference>
<dbReference type="PANTHER" id="PTHR37299">
    <property type="entry name" value="TRANSCRIPTIONAL REGULATOR-RELATED"/>
    <property type="match status" value="1"/>
</dbReference>
<evidence type="ECO:0000256" key="1">
    <source>
        <dbReference type="PROSITE-ProRule" id="PRU00169"/>
    </source>
</evidence>
<proteinExistence type="predicted"/>
<dbReference type="InterPro" id="IPR001789">
    <property type="entry name" value="Sig_transdc_resp-reg_receiver"/>
</dbReference>
<dbReference type="InterPro" id="IPR007492">
    <property type="entry name" value="LytTR_DNA-bd_dom"/>
</dbReference>
<reference evidence="5" key="1">
    <citation type="submission" date="2011-06" db="EMBL/GenBank/DDBJ databases">
        <title>The complete genome of plasmid 1 of Runella slithyformis DSM 19594.</title>
        <authorList>
            <consortium name="US DOE Joint Genome Institute (JGI-PGF)"/>
            <person name="Lucas S."/>
            <person name="Han J."/>
            <person name="Lapidus A."/>
            <person name="Bruce D."/>
            <person name="Goodwin L."/>
            <person name="Pitluck S."/>
            <person name="Peters L."/>
            <person name="Kyrpides N."/>
            <person name="Mavromatis K."/>
            <person name="Ivanova N."/>
            <person name="Ovchinnikova G."/>
            <person name="Zhang X."/>
            <person name="Misra M."/>
            <person name="Detter J.C."/>
            <person name="Tapia R."/>
            <person name="Han C."/>
            <person name="Land M."/>
            <person name="Hauser L."/>
            <person name="Markowitz V."/>
            <person name="Cheng J.-F."/>
            <person name="Hugenholtz P."/>
            <person name="Woyke T."/>
            <person name="Wu D."/>
            <person name="Tindall B."/>
            <person name="Faehrich R."/>
            <person name="Brambilla E."/>
            <person name="Klenk H.-P."/>
            <person name="Eisen J.A."/>
        </authorList>
    </citation>
    <scope>NUCLEOTIDE SEQUENCE [LARGE SCALE GENOMIC DNA]</scope>
    <source>
        <strain evidence="5">ATCC 29530 / DSM 19594 / LMG 11500 / NCIMB 11436 / LSU 4</strain>
        <plasmid evidence="5">pRUNSL01</plasmid>
    </source>
</reference>
<dbReference type="RefSeq" id="WP_013921639.1">
    <property type="nucleotide sequence ID" value="NC_015693.1"/>
</dbReference>
<evidence type="ECO:0000259" key="2">
    <source>
        <dbReference type="PROSITE" id="PS50110"/>
    </source>
</evidence>
<evidence type="ECO:0000313" key="4">
    <source>
        <dbReference type="EMBL" id="AEI51968.1"/>
    </source>
</evidence>
<evidence type="ECO:0000259" key="3">
    <source>
        <dbReference type="PROSITE" id="PS50930"/>
    </source>
</evidence>
<feature type="domain" description="Response regulatory" evidence="2">
    <location>
        <begin position="2"/>
        <end position="115"/>
    </location>
</feature>
<keyword evidence="1" id="KW-0597">Phosphoprotein</keyword>
<dbReference type="PROSITE" id="PS50110">
    <property type="entry name" value="RESPONSE_REGULATORY"/>
    <property type="match status" value="1"/>
</dbReference>
<dbReference type="InterPro" id="IPR011006">
    <property type="entry name" value="CheY-like_superfamily"/>
</dbReference>
<feature type="modified residue" description="4-aspartylphosphate" evidence="1">
    <location>
        <position position="55"/>
    </location>
</feature>
<dbReference type="EMBL" id="CP002860">
    <property type="protein sequence ID" value="AEI51968.1"/>
    <property type="molecule type" value="Genomic_DNA"/>
</dbReference>
<dbReference type="Pfam" id="PF04397">
    <property type="entry name" value="LytTR"/>
    <property type="match status" value="1"/>
</dbReference>
<dbReference type="Proteomes" id="UP000000493">
    <property type="component" value="Plasmid pRUNSL01"/>
</dbReference>
<accession>A0A7U3ZRG1</accession>
<evidence type="ECO:0000313" key="5">
    <source>
        <dbReference type="Proteomes" id="UP000000493"/>
    </source>
</evidence>
<keyword evidence="5" id="KW-1185">Reference proteome</keyword>
<protein>
    <submittedName>
        <fullName evidence="4">Two component transcriptional regulator, LytTR family</fullName>
    </submittedName>
</protein>
<reference evidence="4 5" key="2">
    <citation type="journal article" date="2012" name="Stand. Genomic Sci.">
        <title>Complete genome sequence of the aquatic bacterium Runella slithyformis type strain (LSU 4(T)).</title>
        <authorList>
            <person name="Copeland A."/>
            <person name="Zhang X."/>
            <person name="Misra M."/>
            <person name="Lapidus A."/>
            <person name="Nolan M."/>
            <person name="Lucas S."/>
            <person name="Deshpande S."/>
            <person name="Cheng J.F."/>
            <person name="Tapia R."/>
            <person name="Goodwin L.A."/>
            <person name="Pitluck S."/>
            <person name="Liolios K."/>
            <person name="Pagani I."/>
            <person name="Ivanova N."/>
            <person name="Mikhailova N."/>
            <person name="Pati A."/>
            <person name="Chen A."/>
            <person name="Palaniappan K."/>
            <person name="Land M."/>
            <person name="Hauser L."/>
            <person name="Pan C."/>
            <person name="Jeffries C.D."/>
            <person name="Detter J.C."/>
            <person name="Brambilla E.M."/>
            <person name="Rohde M."/>
            <person name="Djao O.D."/>
            <person name="Goker M."/>
            <person name="Sikorski J."/>
            <person name="Tindall B.J."/>
            <person name="Woyke T."/>
            <person name="Bristow J."/>
            <person name="Eisen J.A."/>
            <person name="Markowitz V."/>
            <person name="Hugenholtz P."/>
            <person name="Kyrpides N.C."/>
            <person name="Klenk H.P."/>
            <person name="Mavromatis K."/>
        </authorList>
    </citation>
    <scope>NUCLEOTIDE SEQUENCE [LARGE SCALE GENOMIC DNA]</scope>
    <source>
        <strain evidence="5">ATCC 29530 / DSM 19594 / LMG 11500 / NCIMB 11436 / LSU 4</strain>
    </source>
</reference>
<sequence length="254" mass="29939">MNIFIIEDEPLAVQKLTKLLFEVAPHVQIEGTADGIESSVEWLQTHPTPDLLLMDIELCDGQSFEIFNQIEVKSPVIFTTSYDEYAIQAFKVNSVDYLLKPIKREDLERALQKYEKLNRPHGQAIDISRLINELQKQNQPKEYRTRFLVKQGQRLLPVETTDIAYFFSEDGLTFFMTRDRIRHLLDYTLEELDTMLDPKQFFRISRQFILEVRSVTQIHNHFNGKLKLDLRPSIDKEVTVSRERVSDFKDWMGR</sequence>
<keyword evidence="4" id="KW-0614">Plasmid</keyword>
<dbReference type="AlphaFoldDB" id="A0A7U3ZRG1"/>